<gene>
    <name evidence="1" type="ORF">DARMORV10_C08P48240.1</name>
</gene>
<organism evidence="1">
    <name type="scientific">Brassica napus</name>
    <name type="common">Rape</name>
    <dbReference type="NCBI Taxonomy" id="3708"/>
    <lineage>
        <taxon>Eukaryota</taxon>
        <taxon>Viridiplantae</taxon>
        <taxon>Streptophyta</taxon>
        <taxon>Embryophyta</taxon>
        <taxon>Tracheophyta</taxon>
        <taxon>Spermatophyta</taxon>
        <taxon>Magnoliopsida</taxon>
        <taxon>eudicotyledons</taxon>
        <taxon>Gunneridae</taxon>
        <taxon>Pentapetalae</taxon>
        <taxon>rosids</taxon>
        <taxon>malvids</taxon>
        <taxon>Brassicales</taxon>
        <taxon>Brassicaceae</taxon>
        <taxon>Brassiceae</taxon>
        <taxon>Brassica</taxon>
    </lineage>
</organism>
<dbReference type="Proteomes" id="UP001295469">
    <property type="component" value="Chromosome C08"/>
</dbReference>
<reference evidence="1" key="1">
    <citation type="submission" date="2021-01" db="EMBL/GenBank/DDBJ databases">
        <authorList>
            <consortium name="Genoscope - CEA"/>
            <person name="William W."/>
        </authorList>
    </citation>
    <scope>NUCLEOTIDE SEQUENCE</scope>
</reference>
<proteinExistence type="predicted"/>
<evidence type="ECO:0000313" key="1">
    <source>
        <dbReference type="EMBL" id="CAF2115872.1"/>
    </source>
</evidence>
<accession>A0A816V1U5</accession>
<dbReference type="AlphaFoldDB" id="A0A816V1U5"/>
<protein>
    <submittedName>
        <fullName evidence="1">(rape) hypothetical protein</fullName>
    </submittedName>
</protein>
<sequence>MKLTSLEQCCLWETLTRIVSMESTDKGVRPGLLSRFEASLRETDRLVTEELVTGYKGSDGVSGNQPSLAKVLYKAEINEKPEDEVVWGVTIEGVVDGSRNHMIGFRWSHISNSTYATYLLFI</sequence>
<dbReference type="EMBL" id="HG994372">
    <property type="protein sequence ID" value="CAF2115872.1"/>
    <property type="molecule type" value="Genomic_DNA"/>
</dbReference>
<name>A0A816V1U5_BRANA</name>